<dbReference type="Pfam" id="PF02534">
    <property type="entry name" value="T4SS-DNA_transf"/>
    <property type="match status" value="1"/>
</dbReference>
<keyword evidence="1" id="KW-1133">Transmembrane helix</keyword>
<reference evidence="2 3" key="2">
    <citation type="submission" date="2012-06" db="EMBL/GenBank/DDBJ databases">
        <authorList>
            <person name="Fiebig A."/>
        </authorList>
    </citation>
    <scope>NUCLEOTIDE SEQUENCE [LARGE SCALE GENOMIC DNA]</scope>
    <source>
        <strain evidence="2 3">DFL-43</strain>
    </source>
</reference>
<protein>
    <submittedName>
        <fullName evidence="2">Type IV secretory pathway, VirD4 component</fullName>
    </submittedName>
</protein>
<evidence type="ECO:0000256" key="1">
    <source>
        <dbReference type="SAM" id="Phobius"/>
    </source>
</evidence>
<name>A0A095BE18_HOEPD</name>
<dbReference type="InterPro" id="IPR003688">
    <property type="entry name" value="TraG/VirD4"/>
</dbReference>
<dbReference type="STRING" id="411684.HPDFL43_00007560"/>
<feature type="transmembrane region" description="Helical" evidence="1">
    <location>
        <begin position="50"/>
        <end position="68"/>
    </location>
</feature>
<reference evidence="2 3" key="1">
    <citation type="submission" date="2007-10" db="EMBL/GenBank/DDBJ databases">
        <authorList>
            <person name="Wagner-Dobler I."/>
            <person name="Ferriera S."/>
            <person name="Johnson J."/>
            <person name="Kravitz S."/>
            <person name="Beeson K."/>
            <person name="Sutton G."/>
            <person name="Rogers Y.-H."/>
            <person name="Friedman R."/>
            <person name="Frazier M."/>
            <person name="Venter J.C."/>
        </authorList>
    </citation>
    <scope>NUCLEOTIDE SEQUENCE [LARGE SCALE GENOMIC DNA]</scope>
    <source>
        <strain evidence="2 3">DFL-43</strain>
    </source>
</reference>
<evidence type="ECO:0000313" key="2">
    <source>
        <dbReference type="EMBL" id="KGB27083.1"/>
    </source>
</evidence>
<proteinExistence type="predicted"/>
<dbReference type="EMBL" id="ABIA03000002">
    <property type="protein sequence ID" value="KGB27083.1"/>
    <property type="molecule type" value="Genomic_DNA"/>
</dbReference>
<accession>A0A095BE18</accession>
<evidence type="ECO:0000313" key="3">
    <source>
        <dbReference type="Proteomes" id="UP000004291"/>
    </source>
</evidence>
<sequence length="294" mass="31207">MSDSSSRTAAHGGLFGRAPQLIILMGLCAYAISEFGPVFYGAAFASDPNWPSFIAASLAVAAGMTLLGDTCRWIAGQYELSASRTPAGHKGKARFAEVFEIEHELTTDGWGPYWGSVDGRAITSEFASNALVIGPPNSFKTVGTIVPTILSIRGPKVVKDFKSELACVLAKPLQDRGEKVVILNIADINADLLGASATYNPLNLIADNFFRSGGLRDVSNDVSQFSHQICPEPVGGGGDNRFFDFGSRDLAAYTFLTSVLIDGHGATLGDVTSLLDDRQRLLLSCAVGLWALAQ</sequence>
<feature type="transmembrane region" description="Helical" evidence="1">
    <location>
        <begin position="21"/>
        <end position="44"/>
    </location>
</feature>
<dbReference type="OrthoDB" id="9759295at2"/>
<dbReference type="GO" id="GO:0016020">
    <property type="term" value="C:membrane"/>
    <property type="evidence" value="ECO:0007669"/>
    <property type="project" value="InterPro"/>
</dbReference>
<dbReference type="eggNOG" id="COG3505">
    <property type="taxonomic scope" value="Bacteria"/>
</dbReference>
<dbReference type="RefSeq" id="WP_040448992.1">
    <property type="nucleotide sequence ID" value="NZ_CM002917.1"/>
</dbReference>
<dbReference type="Proteomes" id="UP000004291">
    <property type="component" value="Chromosome"/>
</dbReference>
<dbReference type="HOGENOM" id="CLU_945853_0_0_5"/>
<keyword evidence="3" id="KW-1185">Reference proteome</keyword>
<dbReference type="AlphaFoldDB" id="A0A095BE18"/>
<organism evidence="2 3">
    <name type="scientific">Hoeflea phototrophica (strain DSM 17068 / NCIMB 14078 / DFL-43)</name>
    <dbReference type="NCBI Taxonomy" id="411684"/>
    <lineage>
        <taxon>Bacteria</taxon>
        <taxon>Pseudomonadati</taxon>
        <taxon>Pseudomonadota</taxon>
        <taxon>Alphaproteobacteria</taxon>
        <taxon>Hyphomicrobiales</taxon>
        <taxon>Rhizobiaceae</taxon>
        <taxon>Hoeflea</taxon>
    </lineage>
</organism>
<comment type="caution">
    <text evidence="2">The sequence shown here is derived from an EMBL/GenBank/DDBJ whole genome shotgun (WGS) entry which is preliminary data.</text>
</comment>
<keyword evidence="1" id="KW-0472">Membrane</keyword>
<keyword evidence="1" id="KW-0812">Transmembrane</keyword>
<gene>
    <name evidence="2" type="ORF">HPDFL43_00007560</name>
</gene>